<gene>
    <name evidence="1" type="ORF">AGRI_00275</name>
</gene>
<keyword evidence="2" id="KW-1185">Reference proteome</keyword>
<name>I9DVS5_9ALTE</name>
<comment type="caution">
    <text evidence="1">The sequence shown here is derived from an EMBL/GenBank/DDBJ whole genome shotgun (WGS) entry which is preliminary data.</text>
</comment>
<evidence type="ECO:0000313" key="1">
    <source>
        <dbReference type="EMBL" id="EIW90260.1"/>
    </source>
</evidence>
<sequence length="101" mass="11530">MQLAKKAELCQKLREKIDLLLESESYDIELVVALNDQLGQLLVQAVDPSEDVEQHALFLQQNLDWLKVSMAKLSKEKDAVAVSMLQVQKGRRAKHSYTQHN</sequence>
<dbReference type="Proteomes" id="UP000035062">
    <property type="component" value="Unassembled WGS sequence"/>
</dbReference>
<protein>
    <recommendedName>
        <fullName evidence="3">Flagellar protein FliT</fullName>
    </recommendedName>
</protein>
<evidence type="ECO:0000313" key="2">
    <source>
        <dbReference type="Proteomes" id="UP000035062"/>
    </source>
</evidence>
<dbReference type="AlphaFoldDB" id="I9DVS5"/>
<dbReference type="PATRIC" id="fig|1195246.3.peg.56"/>
<accession>I9DVS5</accession>
<evidence type="ECO:0008006" key="3">
    <source>
        <dbReference type="Google" id="ProtNLM"/>
    </source>
</evidence>
<dbReference type="STRING" id="1195246.AGRI_00275"/>
<reference evidence="1 2" key="1">
    <citation type="journal article" date="2012" name="J. Bacteriol.">
        <title>Genome Sequence of Pectin-Degrading Alishewanella agri, Isolated from Landfill Soil.</title>
        <authorList>
            <person name="Kim J."/>
            <person name="Jung J."/>
            <person name="Sung J.S."/>
            <person name="Chun J."/>
            <person name="Park W."/>
        </authorList>
    </citation>
    <scope>NUCLEOTIDE SEQUENCE [LARGE SCALE GENOMIC DNA]</scope>
    <source>
        <strain evidence="1 2">BL06</strain>
    </source>
</reference>
<dbReference type="RefSeq" id="WP_008983038.1">
    <property type="nucleotide sequence ID" value="NZ_AKKU01000001.1"/>
</dbReference>
<organism evidence="1 2">
    <name type="scientific">Alishewanella agri BL06</name>
    <dbReference type="NCBI Taxonomy" id="1195246"/>
    <lineage>
        <taxon>Bacteria</taxon>
        <taxon>Pseudomonadati</taxon>
        <taxon>Pseudomonadota</taxon>
        <taxon>Gammaproteobacteria</taxon>
        <taxon>Alteromonadales</taxon>
        <taxon>Alteromonadaceae</taxon>
        <taxon>Alishewanella</taxon>
    </lineage>
</organism>
<proteinExistence type="predicted"/>
<dbReference type="EMBL" id="AKKU01000001">
    <property type="protein sequence ID" value="EIW90260.1"/>
    <property type="molecule type" value="Genomic_DNA"/>
</dbReference>